<dbReference type="PANTHER" id="PTHR37834">
    <property type="entry name" value="GDSL-LIKE LIPASE/ACYLHYDROLASE DOMAIN PROTEIN (AFU_ORTHOLOGUE AFUA_2G00620)"/>
    <property type="match status" value="1"/>
</dbReference>
<dbReference type="Gene3D" id="3.40.50.1110">
    <property type="entry name" value="SGNH hydrolase"/>
    <property type="match status" value="1"/>
</dbReference>
<dbReference type="SUPFAM" id="SSF52266">
    <property type="entry name" value="SGNH hydrolase"/>
    <property type="match status" value="1"/>
</dbReference>
<dbReference type="InterPro" id="IPR052762">
    <property type="entry name" value="PCW_deacetylase/CE"/>
</dbReference>
<proteinExistence type="predicted"/>
<name>A0ABR8PC52_9LACO</name>
<evidence type="ECO:0000259" key="1">
    <source>
        <dbReference type="Pfam" id="PF13472"/>
    </source>
</evidence>
<feature type="domain" description="SGNH hydrolase-type esterase" evidence="1">
    <location>
        <begin position="139"/>
        <end position="300"/>
    </location>
</feature>
<dbReference type="InterPro" id="IPR013830">
    <property type="entry name" value="SGNH_hydro"/>
</dbReference>
<dbReference type="EMBL" id="JACSQW010000007">
    <property type="protein sequence ID" value="MBD7894859.1"/>
    <property type="molecule type" value="Genomic_DNA"/>
</dbReference>
<comment type="caution">
    <text evidence="2">The sequence shown here is derived from an EMBL/GenBank/DDBJ whole genome shotgun (WGS) entry which is preliminary data.</text>
</comment>
<dbReference type="PANTHER" id="PTHR37834:SF2">
    <property type="entry name" value="ESTERASE, SGNH HYDROLASE-TYPE"/>
    <property type="match status" value="1"/>
</dbReference>
<dbReference type="InterPro" id="IPR036514">
    <property type="entry name" value="SGNH_hydro_sf"/>
</dbReference>
<organism evidence="2 3">
    <name type="scientific">Limosilactobacillus avistercoris</name>
    <dbReference type="NCBI Taxonomy" id="2762243"/>
    <lineage>
        <taxon>Bacteria</taxon>
        <taxon>Bacillati</taxon>
        <taxon>Bacillota</taxon>
        <taxon>Bacilli</taxon>
        <taxon>Lactobacillales</taxon>
        <taxon>Lactobacillaceae</taxon>
        <taxon>Limosilactobacillus</taxon>
    </lineage>
</organism>
<keyword evidence="3" id="KW-1185">Reference proteome</keyword>
<reference evidence="2 3" key="1">
    <citation type="submission" date="2020-08" db="EMBL/GenBank/DDBJ databases">
        <title>A Genomic Blueprint of the Chicken Gut Microbiome.</title>
        <authorList>
            <person name="Gilroy R."/>
            <person name="Ravi A."/>
            <person name="Getino M."/>
            <person name="Pursley I."/>
            <person name="Horton D.L."/>
            <person name="Alikhan N.-F."/>
            <person name="Baker D."/>
            <person name="Gharbi K."/>
            <person name="Hall N."/>
            <person name="Watson M."/>
            <person name="Adriaenssens E.M."/>
            <person name="Foster-Nyarko E."/>
            <person name="Jarju S."/>
            <person name="Secka A."/>
            <person name="Antonio M."/>
            <person name="Oren A."/>
            <person name="Chaudhuri R."/>
            <person name="La Ragione R.M."/>
            <person name="Hildebrand F."/>
            <person name="Pallen M.J."/>
        </authorList>
    </citation>
    <scope>NUCLEOTIDE SEQUENCE [LARGE SCALE GENOMIC DNA]</scope>
    <source>
        <strain evidence="2 3">Sa3CUN2</strain>
    </source>
</reference>
<evidence type="ECO:0000313" key="2">
    <source>
        <dbReference type="EMBL" id="MBD7894859.1"/>
    </source>
</evidence>
<sequence length="317" mass="35507">MNYYSPRSLYSLIPQHGRWFIKEINNVSTLYTTNLGSRLRFTTNGISKLTVNVLDNRNELSPSQIYAWRIDNGPWHREQASQNSWKIKTNPESHLIEIITAGNTDLDRVWSGNQGFAISSVEIDQGTLESAPSVPVIDFIGDSITAGCWVAGRHASYDYRPERNYVGTAVDLLHATDVRIAYSAGGVLRQATGEVPTAEHFLTHLDASTPWKANNPDLVVVNLGVNDRRFPLKQFTSRYDHFLSLVTSLFPTPPILIMIPFSQTFAEPIRRLASNHQLPVIETTGWCTTYTDGLHPDQPGATESGVRLAQKLSNWLK</sequence>
<dbReference type="RefSeq" id="WP_191684209.1">
    <property type="nucleotide sequence ID" value="NZ_JACSQW010000007.1"/>
</dbReference>
<accession>A0ABR8PC52</accession>
<evidence type="ECO:0000313" key="3">
    <source>
        <dbReference type="Proteomes" id="UP000616837"/>
    </source>
</evidence>
<dbReference type="Pfam" id="PF13472">
    <property type="entry name" value="Lipase_GDSL_2"/>
    <property type="match status" value="1"/>
</dbReference>
<gene>
    <name evidence="2" type="ORF">H9564_03880</name>
</gene>
<dbReference type="Proteomes" id="UP000616837">
    <property type="component" value="Unassembled WGS sequence"/>
</dbReference>
<protein>
    <recommendedName>
        <fullName evidence="1">SGNH hydrolase-type esterase domain-containing protein</fullName>
    </recommendedName>
</protein>